<reference evidence="17" key="1">
    <citation type="journal article" date="2014" name="Sci. Data">
        <title>Genomes of diverse isolates of the marine cyanobacterium Prochlorococcus.</title>
        <authorList>
            <person name="Biller S."/>
            <person name="Berube P."/>
            <person name="Thompson J."/>
            <person name="Kelly L."/>
            <person name="Roggensack S."/>
            <person name="Awad L."/>
            <person name="Roache-Johnson K."/>
            <person name="Ding H."/>
            <person name="Giovannoni S.J."/>
            <person name="Moore L.R."/>
            <person name="Chisholm S.W."/>
        </authorList>
    </citation>
    <scope>NUCLEOTIDE SEQUENCE [LARGE SCALE GENOMIC DNA]</scope>
    <source>
        <strain evidence="17">MIT 9201</strain>
    </source>
</reference>
<dbReference type="NCBIfam" id="TIGR00737">
    <property type="entry name" value="nifR3_yhdG"/>
    <property type="match status" value="1"/>
</dbReference>
<feature type="active site" description="Proton donor" evidence="13">
    <location>
        <position position="112"/>
    </location>
</feature>
<dbReference type="CDD" id="cd02801">
    <property type="entry name" value="DUS_like_FMN"/>
    <property type="match status" value="1"/>
</dbReference>
<keyword evidence="5 12" id="KW-0288">FMN</keyword>
<evidence type="ECO:0000256" key="14">
    <source>
        <dbReference type="PIRSR" id="PIRSR006621-2"/>
    </source>
</evidence>
<feature type="binding site" evidence="14">
    <location>
        <position position="82"/>
    </location>
    <ligand>
        <name>FMN</name>
        <dbReference type="ChEBI" id="CHEBI:58210"/>
    </ligand>
</feature>
<evidence type="ECO:0000259" key="15">
    <source>
        <dbReference type="Pfam" id="PF01207"/>
    </source>
</evidence>
<keyword evidence="3" id="KW-0820">tRNA-binding</keyword>
<proteinExistence type="inferred from homology"/>
<dbReference type="GO" id="GO:0000049">
    <property type="term" value="F:tRNA binding"/>
    <property type="evidence" value="ECO:0007669"/>
    <property type="project" value="UniProtKB-KW"/>
</dbReference>
<evidence type="ECO:0000256" key="3">
    <source>
        <dbReference type="ARBA" id="ARBA00022555"/>
    </source>
</evidence>
<feature type="domain" description="DUS-like FMN-binding" evidence="15">
    <location>
        <begin position="25"/>
        <end position="326"/>
    </location>
</feature>
<dbReference type="GO" id="GO:0017150">
    <property type="term" value="F:tRNA dihydrouridine synthase activity"/>
    <property type="evidence" value="ECO:0007669"/>
    <property type="project" value="InterPro"/>
</dbReference>
<evidence type="ECO:0000256" key="7">
    <source>
        <dbReference type="ARBA" id="ARBA00022857"/>
    </source>
</evidence>
<dbReference type="Pfam" id="PF01207">
    <property type="entry name" value="Dus"/>
    <property type="match status" value="1"/>
</dbReference>
<evidence type="ECO:0000256" key="6">
    <source>
        <dbReference type="ARBA" id="ARBA00022694"/>
    </source>
</evidence>
<comment type="similarity">
    <text evidence="12">Belongs to the dus family.</text>
</comment>
<keyword evidence="9 12" id="KW-0560">Oxidoreductase</keyword>
<dbReference type="GO" id="GO:0050660">
    <property type="term" value="F:flavin adenine dinucleotide binding"/>
    <property type="evidence" value="ECO:0007669"/>
    <property type="project" value="InterPro"/>
</dbReference>
<dbReference type="InterPro" id="IPR013785">
    <property type="entry name" value="Aldolase_TIM"/>
</dbReference>
<protein>
    <recommendedName>
        <fullName evidence="12">tRNA-dihydrouridine synthase</fullName>
        <ecNumber evidence="12">1.3.1.-</ecNumber>
    </recommendedName>
</protein>
<dbReference type="InterPro" id="IPR024036">
    <property type="entry name" value="tRNA-dHydroUridine_Synthase_C"/>
</dbReference>
<evidence type="ECO:0000256" key="2">
    <source>
        <dbReference type="ARBA" id="ARBA00002790"/>
    </source>
</evidence>
<evidence type="ECO:0000256" key="11">
    <source>
        <dbReference type="ARBA" id="ARBA00048802"/>
    </source>
</evidence>
<evidence type="ECO:0000256" key="13">
    <source>
        <dbReference type="PIRSR" id="PIRSR006621-1"/>
    </source>
</evidence>
<evidence type="ECO:0000313" key="16">
    <source>
        <dbReference type="EMBL" id="KGF96407.1"/>
    </source>
</evidence>
<evidence type="ECO:0000256" key="8">
    <source>
        <dbReference type="ARBA" id="ARBA00022884"/>
    </source>
</evidence>
<keyword evidence="6 12" id="KW-0819">tRNA processing</keyword>
<evidence type="ECO:0000256" key="5">
    <source>
        <dbReference type="ARBA" id="ARBA00022643"/>
    </source>
</evidence>
<feature type="binding site" evidence="14">
    <location>
        <position position="181"/>
    </location>
    <ligand>
        <name>FMN</name>
        <dbReference type="ChEBI" id="CHEBI:58210"/>
    </ligand>
</feature>
<sequence>MKNNMSSNIKLKGRGINRIITSKVMLSPLAGVTDNIFRRLVRKWAPNSLLFTEMINATSLKKGFGTQKINQIGLEEGPVGVQIFDNRPHAVSEAAKQAEDSGAFLIDINMGCPVKKIAKKGGGSALIKDRKLAIELVKNVVKAVKIPVTVKTRLGWDSKEENIEDFLFKLQDAGTTMITLHGRTRKQGFSGKSDWEMIGRLKRLLEIPVIANGDIKNPDDALNCLKQTNADGVMIGRGILGSPWKIGEIDYAIKENKNFKEPNTEEKLYLIIDHLDELIKEKGDHGLLIARKHISWTCKDFKGASNLRNKLVRAVDKNEVTNLINKMIKTLKNEKNTLALNKTNYSLNENN</sequence>
<dbReference type="eggNOG" id="COG0042">
    <property type="taxonomic scope" value="Bacteria"/>
</dbReference>
<dbReference type="PANTHER" id="PTHR45846:SF1">
    <property type="entry name" value="TRNA-DIHYDROURIDINE(47) SYNTHASE [NAD(P)(+)]-LIKE"/>
    <property type="match status" value="1"/>
</dbReference>
<comment type="catalytic activity">
    <reaction evidence="10">
        <text>a 5,6-dihydrouridine in tRNA + NADP(+) = a uridine in tRNA + NADPH + H(+)</text>
        <dbReference type="Rhea" id="RHEA:23624"/>
        <dbReference type="Rhea" id="RHEA-COMP:13339"/>
        <dbReference type="Rhea" id="RHEA-COMP:13887"/>
        <dbReference type="ChEBI" id="CHEBI:15378"/>
        <dbReference type="ChEBI" id="CHEBI:57783"/>
        <dbReference type="ChEBI" id="CHEBI:58349"/>
        <dbReference type="ChEBI" id="CHEBI:65315"/>
        <dbReference type="ChEBI" id="CHEBI:74443"/>
    </reaction>
</comment>
<comment type="function">
    <text evidence="2 12">Catalyzes the synthesis of 5,6-dihydrouridine (D), a modified base found in the D-loop of most tRNAs, via the reduction of the C5-C6 double bond in target uridines.</text>
</comment>
<keyword evidence="4 12" id="KW-0285">Flavoprotein</keyword>
<dbReference type="PROSITE" id="PS01136">
    <property type="entry name" value="UPF0034"/>
    <property type="match status" value="1"/>
</dbReference>
<dbReference type="SUPFAM" id="SSF51395">
    <property type="entry name" value="FMN-linked oxidoreductases"/>
    <property type="match status" value="1"/>
</dbReference>
<dbReference type="PANTHER" id="PTHR45846">
    <property type="entry name" value="TRNA-DIHYDROURIDINE(47) SYNTHASE [NAD(P)(+)]-LIKE"/>
    <property type="match status" value="1"/>
</dbReference>
<feature type="binding site" evidence="14">
    <location>
        <begin position="236"/>
        <end position="237"/>
    </location>
    <ligand>
        <name>FMN</name>
        <dbReference type="ChEBI" id="CHEBI:58210"/>
    </ligand>
</feature>
<dbReference type="AlphaFoldDB" id="A0A0A2A3D1"/>
<evidence type="ECO:0000256" key="9">
    <source>
        <dbReference type="ARBA" id="ARBA00023002"/>
    </source>
</evidence>
<accession>A0A0A2A3D1</accession>
<evidence type="ECO:0000256" key="4">
    <source>
        <dbReference type="ARBA" id="ARBA00022630"/>
    </source>
</evidence>
<evidence type="ECO:0000256" key="12">
    <source>
        <dbReference type="PIRNR" id="PIRNR006621"/>
    </source>
</evidence>
<dbReference type="Gene3D" id="1.10.1200.80">
    <property type="entry name" value="Putative flavin oxidoreducatase, domain 2"/>
    <property type="match status" value="1"/>
</dbReference>
<dbReference type="Proteomes" id="UP000030355">
    <property type="component" value="Unassembled WGS sequence"/>
</dbReference>
<comment type="catalytic activity">
    <reaction evidence="11">
        <text>a 5,6-dihydrouridine in tRNA + NAD(+) = a uridine in tRNA + NADH + H(+)</text>
        <dbReference type="Rhea" id="RHEA:54452"/>
        <dbReference type="Rhea" id="RHEA-COMP:13339"/>
        <dbReference type="Rhea" id="RHEA-COMP:13887"/>
        <dbReference type="ChEBI" id="CHEBI:15378"/>
        <dbReference type="ChEBI" id="CHEBI:57540"/>
        <dbReference type="ChEBI" id="CHEBI:57945"/>
        <dbReference type="ChEBI" id="CHEBI:65315"/>
        <dbReference type="ChEBI" id="CHEBI:74443"/>
    </reaction>
</comment>
<dbReference type="InterPro" id="IPR018517">
    <property type="entry name" value="tRNA_hU_synthase_CS"/>
</dbReference>
<organism evidence="16 17">
    <name type="scientific">Prochlorococcus marinus str. MIT 9201</name>
    <dbReference type="NCBI Taxonomy" id="93057"/>
    <lineage>
        <taxon>Bacteria</taxon>
        <taxon>Bacillati</taxon>
        <taxon>Cyanobacteriota</taxon>
        <taxon>Cyanophyceae</taxon>
        <taxon>Synechococcales</taxon>
        <taxon>Prochlorococcaceae</taxon>
        <taxon>Prochlorococcus</taxon>
    </lineage>
</organism>
<dbReference type="InterPro" id="IPR001269">
    <property type="entry name" value="DUS_fam"/>
</dbReference>
<dbReference type="Gene3D" id="3.20.20.70">
    <property type="entry name" value="Aldolase class I"/>
    <property type="match status" value="1"/>
</dbReference>
<dbReference type="STRING" id="93057.EU95_0643"/>
<keyword evidence="7" id="KW-0521">NADP</keyword>
<feature type="binding site" evidence="14">
    <location>
        <position position="151"/>
    </location>
    <ligand>
        <name>FMN</name>
        <dbReference type="ChEBI" id="CHEBI:58210"/>
    </ligand>
</feature>
<gene>
    <name evidence="16" type="ORF">EU95_0643</name>
</gene>
<dbReference type="EC" id="1.3.1.-" evidence="12"/>
<evidence type="ECO:0000313" key="17">
    <source>
        <dbReference type="Proteomes" id="UP000030355"/>
    </source>
</evidence>
<evidence type="ECO:0000256" key="1">
    <source>
        <dbReference type="ARBA" id="ARBA00001917"/>
    </source>
</evidence>
<comment type="caution">
    <text evidence="16">The sequence shown here is derived from an EMBL/GenBank/DDBJ whole genome shotgun (WGS) entry which is preliminary data.</text>
</comment>
<keyword evidence="14" id="KW-0547">Nucleotide-binding</keyword>
<name>A0A0A2A3D1_PROMR</name>
<keyword evidence="8" id="KW-0694">RNA-binding</keyword>
<dbReference type="InterPro" id="IPR035587">
    <property type="entry name" value="DUS-like_FMN-bd"/>
</dbReference>
<dbReference type="PIRSF" id="PIRSF006621">
    <property type="entry name" value="Dus"/>
    <property type="match status" value="1"/>
</dbReference>
<comment type="cofactor">
    <cofactor evidence="1 12 14">
        <name>FMN</name>
        <dbReference type="ChEBI" id="CHEBI:58210"/>
    </cofactor>
</comment>
<dbReference type="InterPro" id="IPR004652">
    <property type="entry name" value="DusB-like"/>
</dbReference>
<evidence type="ECO:0000256" key="10">
    <source>
        <dbReference type="ARBA" id="ARBA00048205"/>
    </source>
</evidence>
<dbReference type="EMBL" id="JNAL01000008">
    <property type="protein sequence ID" value="KGF96407.1"/>
    <property type="molecule type" value="Genomic_DNA"/>
</dbReference>